<dbReference type="PANTHER" id="PTHR48049:SF60">
    <property type="entry name" value="UDP-GLYCOSYLTRANSFERASE 91B1"/>
    <property type="match status" value="1"/>
</dbReference>
<dbReference type="EC" id="2.4.1.-" evidence="5"/>
<comment type="caution">
    <text evidence="6">The sequence shown here is derived from an EMBL/GenBank/DDBJ whole genome shotgun (WGS) entry which is preliminary data.</text>
</comment>
<evidence type="ECO:0000256" key="5">
    <source>
        <dbReference type="RuleBase" id="RU362057"/>
    </source>
</evidence>
<evidence type="ECO:0000313" key="6">
    <source>
        <dbReference type="EMBL" id="PRQ48441.1"/>
    </source>
</evidence>
<dbReference type="Pfam" id="PF00201">
    <property type="entry name" value="UDPGT"/>
    <property type="match status" value="1"/>
</dbReference>
<dbReference type="GO" id="GO:0035251">
    <property type="term" value="F:UDP-glucosyltransferase activity"/>
    <property type="evidence" value="ECO:0007669"/>
    <property type="project" value="InterPro"/>
</dbReference>
<keyword evidence="2 4" id="KW-0328">Glycosyltransferase</keyword>
<evidence type="ECO:0000313" key="7">
    <source>
        <dbReference type="Proteomes" id="UP000238479"/>
    </source>
</evidence>
<dbReference type="Gene3D" id="3.40.50.2000">
    <property type="entry name" value="Glycogen Phosphorylase B"/>
    <property type="match status" value="2"/>
</dbReference>
<dbReference type="FunFam" id="3.40.50.2000:FF:000088">
    <property type="entry name" value="Glycosyltransferase"/>
    <property type="match status" value="1"/>
</dbReference>
<dbReference type="InterPro" id="IPR050481">
    <property type="entry name" value="UDP-glycosyltransf_plant"/>
</dbReference>
<dbReference type="CDD" id="cd03784">
    <property type="entry name" value="GT1_Gtf-like"/>
    <property type="match status" value="1"/>
</dbReference>
<reference evidence="6 7" key="1">
    <citation type="journal article" date="2018" name="Nat. Genet.">
        <title>The Rosa genome provides new insights in the design of modern roses.</title>
        <authorList>
            <person name="Bendahmane M."/>
        </authorList>
    </citation>
    <scope>NUCLEOTIDE SEQUENCE [LARGE SCALE GENOMIC DNA]</scope>
    <source>
        <strain evidence="7">cv. Old Blush</strain>
    </source>
</reference>
<sequence>MDSTTEPKKLHIAFFPWLAFGHIIPFLEIAKHVARRGHKDSFISTPRNIQRLPKIPEKLTPLINLVQIPLPNVKNLPENAEATTDIPSHMIPYLKIAPDGLEVGISEFLRSQIPDWIIYDFASYWLPPIAIELGISLALFNTCNASTLCFLGPTSPDLISRYSLRTQPQQLTVPPDWIPFSSKVAYRPFEAKRLFNIAAKPKASAVEAGGVTEMFPIQAAVEGCQIYFVRTCKEMEAEWLDLLQHLHQKTLVIPVGLLPPELQQRDEDQEDGSSWSRIAEWLDKQEKETIVYVTLGSEANLSQEEFNELALGLELSGLPFFWALTKLPLCEDGESLKLPDWFVDRTNGHGIFWISWAPQLKILSHESIGGFLTHCGWSSVIEGLHYGRPLIMFPVLYDQGLNARFWDKKFGIEVPRDEETGSFTRNTVAESLSLVVREGEGKAYRDGAREYSKLFRDKDLHARYMDKCVEYLEID</sequence>
<evidence type="ECO:0000256" key="4">
    <source>
        <dbReference type="RuleBase" id="RU003718"/>
    </source>
</evidence>
<keyword evidence="3 4" id="KW-0808">Transferase</keyword>
<proteinExistence type="inferred from homology"/>
<dbReference type="OrthoDB" id="5835829at2759"/>
<evidence type="ECO:0000256" key="1">
    <source>
        <dbReference type="ARBA" id="ARBA00009995"/>
    </source>
</evidence>
<dbReference type="EMBL" id="PDCK01000040">
    <property type="protein sequence ID" value="PRQ48441.1"/>
    <property type="molecule type" value="Genomic_DNA"/>
</dbReference>
<dbReference type="SUPFAM" id="SSF53756">
    <property type="entry name" value="UDP-Glycosyltransferase/glycogen phosphorylase"/>
    <property type="match status" value="1"/>
</dbReference>
<dbReference type="InterPro" id="IPR035595">
    <property type="entry name" value="UDP_glycos_trans_CS"/>
</dbReference>
<dbReference type="InterPro" id="IPR002213">
    <property type="entry name" value="UDP_glucos_trans"/>
</dbReference>
<dbReference type="OMA" id="ETHIGYL"/>
<dbReference type="FunFam" id="3.40.50.2000:FF:000037">
    <property type="entry name" value="Glycosyltransferase"/>
    <property type="match status" value="1"/>
</dbReference>
<accession>A0A2P6RPX8</accession>
<dbReference type="PROSITE" id="PS00375">
    <property type="entry name" value="UDPGT"/>
    <property type="match status" value="1"/>
</dbReference>
<protein>
    <recommendedName>
        <fullName evidence="5">Glycosyltransferase</fullName>
        <ecNumber evidence="5">2.4.1.-</ecNumber>
    </recommendedName>
</protein>
<evidence type="ECO:0000256" key="3">
    <source>
        <dbReference type="ARBA" id="ARBA00022679"/>
    </source>
</evidence>
<dbReference type="Gramene" id="PRQ48441">
    <property type="protein sequence ID" value="PRQ48441"/>
    <property type="gene ID" value="RchiOBHm_Chr2g0110781"/>
</dbReference>
<organism evidence="6 7">
    <name type="scientific">Rosa chinensis</name>
    <name type="common">China rose</name>
    <dbReference type="NCBI Taxonomy" id="74649"/>
    <lineage>
        <taxon>Eukaryota</taxon>
        <taxon>Viridiplantae</taxon>
        <taxon>Streptophyta</taxon>
        <taxon>Embryophyta</taxon>
        <taxon>Tracheophyta</taxon>
        <taxon>Spermatophyta</taxon>
        <taxon>Magnoliopsida</taxon>
        <taxon>eudicotyledons</taxon>
        <taxon>Gunneridae</taxon>
        <taxon>Pentapetalae</taxon>
        <taxon>rosids</taxon>
        <taxon>fabids</taxon>
        <taxon>Rosales</taxon>
        <taxon>Rosaceae</taxon>
        <taxon>Rosoideae</taxon>
        <taxon>Rosoideae incertae sedis</taxon>
        <taxon>Rosa</taxon>
    </lineage>
</organism>
<dbReference type="Proteomes" id="UP000238479">
    <property type="component" value="Chromosome 2"/>
</dbReference>
<keyword evidence="7" id="KW-1185">Reference proteome</keyword>
<name>A0A2P6RPX8_ROSCH</name>
<gene>
    <name evidence="6" type="ORF">RchiOBHm_Chr2g0110781</name>
</gene>
<dbReference type="PANTHER" id="PTHR48049">
    <property type="entry name" value="GLYCOSYLTRANSFERASE"/>
    <property type="match status" value="1"/>
</dbReference>
<evidence type="ECO:0000256" key="2">
    <source>
        <dbReference type="ARBA" id="ARBA00022676"/>
    </source>
</evidence>
<dbReference type="AlphaFoldDB" id="A0A2P6RPX8"/>
<comment type="similarity">
    <text evidence="1 4">Belongs to the UDP-glycosyltransferase family.</text>
</comment>